<reference evidence="5 6" key="1">
    <citation type="journal article" date="2010" name="BMC Genomics">
        <title>Genome analysis and comparative genomics of a Giardia intestinalis assemblage E isolate.</title>
        <authorList>
            <person name="Jerlstrom-Hultqvist J."/>
            <person name="Franzen O."/>
            <person name="Ankarklev J."/>
            <person name="Xu F."/>
            <person name="Nohynkova E."/>
            <person name="Andersson J.O."/>
            <person name="Svard S.G."/>
            <person name="Andersson B."/>
        </authorList>
    </citation>
    <scope>NUCLEOTIDE SEQUENCE [LARGE SCALE GENOMIC DNA]</scope>
    <source>
        <strain evidence="5 6">P15</strain>
    </source>
</reference>
<comment type="caution">
    <text evidence="5">The sequence shown here is derived from an EMBL/GenBank/DDBJ whole genome shotgun (WGS) entry which is preliminary data.</text>
</comment>
<evidence type="ECO:0000313" key="6">
    <source>
        <dbReference type="Proteomes" id="UP000008974"/>
    </source>
</evidence>
<organism evidence="5 6">
    <name type="scientific">Giardia intestinalis (strain P15)</name>
    <name type="common">Giardia lamblia</name>
    <dbReference type="NCBI Taxonomy" id="658858"/>
    <lineage>
        <taxon>Eukaryota</taxon>
        <taxon>Metamonada</taxon>
        <taxon>Diplomonadida</taxon>
        <taxon>Hexamitidae</taxon>
        <taxon>Giardiinae</taxon>
        <taxon>Giardia</taxon>
    </lineage>
</organism>
<dbReference type="VEuPathDB" id="GiardiaDB:GLP15_201"/>
<dbReference type="Proteomes" id="UP000008974">
    <property type="component" value="Unassembled WGS sequence"/>
</dbReference>
<dbReference type="InterPro" id="IPR030048">
    <property type="entry name" value="SurE"/>
</dbReference>
<comment type="similarity">
    <text evidence="1">Belongs to the SurE nucleotidase family.</text>
</comment>
<dbReference type="OMA" id="CFEAANM"/>
<evidence type="ECO:0000259" key="4">
    <source>
        <dbReference type="Pfam" id="PF01975"/>
    </source>
</evidence>
<keyword evidence="3" id="KW-0378">Hydrolase</keyword>
<protein>
    <submittedName>
        <fullName evidence="5">Acid phosphatase surE</fullName>
    </submittedName>
</protein>
<gene>
    <name evidence="5" type="ORF">GLP15_201</name>
</gene>
<keyword evidence="2" id="KW-0479">Metal-binding</keyword>
<dbReference type="Pfam" id="PF01975">
    <property type="entry name" value="SurE"/>
    <property type="match status" value="1"/>
</dbReference>
<evidence type="ECO:0000256" key="3">
    <source>
        <dbReference type="ARBA" id="ARBA00022801"/>
    </source>
</evidence>
<feature type="domain" description="Survival protein SurE-like phosphatase/nucleotidase" evidence="4">
    <location>
        <begin position="3"/>
        <end position="202"/>
    </location>
</feature>
<dbReference type="SUPFAM" id="SSF64167">
    <property type="entry name" value="SurE-like"/>
    <property type="match status" value="1"/>
</dbReference>
<dbReference type="InterPro" id="IPR002828">
    <property type="entry name" value="SurE-like_Pase/nucleotidase"/>
</dbReference>
<dbReference type="GO" id="GO:0008252">
    <property type="term" value="F:nucleotidase activity"/>
    <property type="evidence" value="ECO:0007669"/>
    <property type="project" value="InterPro"/>
</dbReference>
<proteinExistence type="inferred from homology"/>
<dbReference type="STRING" id="658858.E1F1H2"/>
<dbReference type="EMBL" id="ACVC01000123">
    <property type="protein sequence ID" value="EFO63653.1"/>
    <property type="molecule type" value="Genomic_DNA"/>
</dbReference>
<dbReference type="PANTHER" id="PTHR30457:SF0">
    <property type="entry name" value="PHOSPHATASE, PUTATIVE (AFU_ORTHOLOGUE AFUA_4G01070)-RELATED"/>
    <property type="match status" value="1"/>
</dbReference>
<dbReference type="PANTHER" id="PTHR30457">
    <property type="entry name" value="5'-NUCLEOTIDASE SURE"/>
    <property type="match status" value="1"/>
</dbReference>
<name>E1F1H2_GIAIA</name>
<dbReference type="HAMAP" id="MF_00060">
    <property type="entry name" value="SurE"/>
    <property type="match status" value="1"/>
</dbReference>
<evidence type="ECO:0000256" key="2">
    <source>
        <dbReference type="ARBA" id="ARBA00022723"/>
    </source>
</evidence>
<dbReference type="Gene3D" id="3.40.1210.10">
    <property type="entry name" value="Survival protein SurE-like phosphatase/nucleotidase"/>
    <property type="match status" value="1"/>
</dbReference>
<dbReference type="OrthoDB" id="446893at2759"/>
<sequence length="392" mass="43204">MHILLTNDDGYNFIGITTLRQILLDSGHTVVVAAPAHDQSGKSQSLHYTKELSVSRVTHGYIIEGSPVDCVRLGLQMHPDVELVVAGINSGANCGSDVCHSGTVGACFEAANMGYHAISYSMDTRGMPGDFLHHHEEGMCMLSNCKEPVQTTLNAYIAYLTQNGSKRQRYARLGMVWNVNIPAPHVPVLGCKAVTLGHRYYSVKYIYSIPTDLLDSSSSWTMRGKLDPDSLPNRGVSSDIETDFDAVEKGWVTVTPLNPDRFYTDEYDSVLQIVSSMGPQSHPIVLKGIVVCKNSPSCFIPDRSELSLKLVDDRRMDVSHTVLYEYTTTISGQFPFTIEFSCPQPTWDFDPSILVRISHLGSLICINDTHLSASLHAILAGSLPKIEVRRVK</sequence>
<evidence type="ECO:0000256" key="1">
    <source>
        <dbReference type="ARBA" id="ARBA00011062"/>
    </source>
</evidence>
<accession>E1F1H2</accession>
<dbReference type="GO" id="GO:0046872">
    <property type="term" value="F:metal ion binding"/>
    <property type="evidence" value="ECO:0007669"/>
    <property type="project" value="UniProtKB-KW"/>
</dbReference>
<dbReference type="InterPro" id="IPR036523">
    <property type="entry name" value="SurE-like_sf"/>
</dbReference>
<dbReference type="AlphaFoldDB" id="E1F1H2"/>
<evidence type="ECO:0000313" key="5">
    <source>
        <dbReference type="EMBL" id="EFO63653.1"/>
    </source>
</evidence>